<dbReference type="PROSITE" id="PS51257">
    <property type="entry name" value="PROKAR_LIPOPROTEIN"/>
    <property type="match status" value="1"/>
</dbReference>
<dbReference type="RefSeq" id="WP_244747258.1">
    <property type="nucleotide sequence ID" value="NZ_CP095071.1"/>
</dbReference>
<reference evidence="2 3" key="1">
    <citation type="submission" date="2022-04" db="EMBL/GenBank/DDBJ databases">
        <title>Gracilibacillus sp. isolated from saltern.</title>
        <authorList>
            <person name="Won M."/>
            <person name="Lee C.-M."/>
            <person name="Woen H.-Y."/>
            <person name="Kwon S.-W."/>
        </authorList>
    </citation>
    <scope>NUCLEOTIDE SEQUENCE [LARGE SCALE GENOMIC DNA]</scope>
    <source>
        <strain evidence="2 3">SSPM10-3</strain>
    </source>
</reference>
<accession>A0ABY4GRJ4</accession>
<sequence length="196" mass="22961">MKKIVYYFLGLFCFMMITSCVHQQNYIAQAELTDRELNILDNTADKYFIFDFFIGEDYDEVELKMEKFSFGTLQEELVDHSIIPIEKDGMIVFSTSKTRRDDPIFNITAHSQDKIGGATTFQTFDEELSSMSSRWDSNPLLEQQFKDEGILLSICYTSTDPTMGERLPDKFYKKSQINIDLIKEFDVVFILKYKFQ</sequence>
<keyword evidence="1" id="KW-0732">Signal</keyword>
<dbReference type="Proteomes" id="UP000831537">
    <property type="component" value="Chromosome"/>
</dbReference>
<feature type="signal peptide" evidence="1">
    <location>
        <begin position="1"/>
        <end position="23"/>
    </location>
</feature>
<proteinExistence type="predicted"/>
<feature type="chain" id="PRO_5045542944" description="Lipoprotein" evidence="1">
    <location>
        <begin position="24"/>
        <end position="196"/>
    </location>
</feature>
<organism evidence="2 3">
    <name type="scientific">Gracilibacillus salinarum</name>
    <dbReference type="NCBI Taxonomy" id="2932255"/>
    <lineage>
        <taxon>Bacteria</taxon>
        <taxon>Bacillati</taxon>
        <taxon>Bacillota</taxon>
        <taxon>Bacilli</taxon>
        <taxon>Bacillales</taxon>
        <taxon>Bacillaceae</taxon>
        <taxon>Gracilibacillus</taxon>
    </lineage>
</organism>
<keyword evidence="3" id="KW-1185">Reference proteome</keyword>
<evidence type="ECO:0000256" key="1">
    <source>
        <dbReference type="SAM" id="SignalP"/>
    </source>
</evidence>
<protein>
    <recommendedName>
        <fullName evidence="4">Lipoprotein</fullName>
    </recommendedName>
</protein>
<evidence type="ECO:0000313" key="2">
    <source>
        <dbReference type="EMBL" id="UOQ86884.1"/>
    </source>
</evidence>
<gene>
    <name evidence="2" type="ORF">MUN87_08370</name>
</gene>
<name>A0ABY4GRJ4_9BACI</name>
<evidence type="ECO:0008006" key="4">
    <source>
        <dbReference type="Google" id="ProtNLM"/>
    </source>
</evidence>
<evidence type="ECO:0000313" key="3">
    <source>
        <dbReference type="Proteomes" id="UP000831537"/>
    </source>
</evidence>
<dbReference type="EMBL" id="CP095071">
    <property type="protein sequence ID" value="UOQ86884.1"/>
    <property type="molecule type" value="Genomic_DNA"/>
</dbReference>